<evidence type="ECO:0000259" key="1">
    <source>
        <dbReference type="Pfam" id="PF00899"/>
    </source>
</evidence>
<dbReference type="Proteomes" id="UP001596091">
    <property type="component" value="Unassembled WGS sequence"/>
</dbReference>
<dbReference type="PANTHER" id="PTHR43267">
    <property type="entry name" value="TRNA THREONYLCARBAMOYLADENOSINE DEHYDRATASE"/>
    <property type="match status" value="1"/>
</dbReference>
<keyword evidence="2" id="KW-0808">Transferase</keyword>
<dbReference type="Gene3D" id="3.40.50.720">
    <property type="entry name" value="NAD(P)-binding Rossmann-like Domain"/>
    <property type="match status" value="1"/>
</dbReference>
<reference evidence="3" key="1">
    <citation type="journal article" date="2019" name="Int. J. Syst. Evol. Microbiol.">
        <title>The Global Catalogue of Microorganisms (GCM) 10K type strain sequencing project: providing services to taxonomists for standard genome sequencing and annotation.</title>
        <authorList>
            <consortium name="The Broad Institute Genomics Platform"/>
            <consortium name="The Broad Institute Genome Sequencing Center for Infectious Disease"/>
            <person name="Wu L."/>
            <person name="Ma J."/>
        </authorList>
    </citation>
    <scope>NUCLEOTIDE SEQUENCE [LARGE SCALE GENOMIC DNA]</scope>
    <source>
        <strain evidence="3">JCM 4087</strain>
    </source>
</reference>
<proteinExistence type="predicted"/>
<evidence type="ECO:0000313" key="3">
    <source>
        <dbReference type="Proteomes" id="UP001596091"/>
    </source>
</evidence>
<keyword evidence="3" id="KW-1185">Reference proteome</keyword>
<dbReference type="EMBL" id="JBHSPH010000002">
    <property type="protein sequence ID" value="MFC5861783.1"/>
    <property type="molecule type" value="Genomic_DNA"/>
</dbReference>
<dbReference type="Pfam" id="PF00899">
    <property type="entry name" value="ThiF"/>
    <property type="match status" value="1"/>
</dbReference>
<dbReference type="GO" id="GO:0016779">
    <property type="term" value="F:nucleotidyltransferase activity"/>
    <property type="evidence" value="ECO:0007669"/>
    <property type="project" value="UniProtKB-KW"/>
</dbReference>
<dbReference type="SUPFAM" id="SSF69572">
    <property type="entry name" value="Activating enzymes of the ubiquitin-like proteins"/>
    <property type="match status" value="1"/>
</dbReference>
<keyword evidence="2" id="KW-0548">Nucleotidyltransferase</keyword>
<sequence>MITLVLTTQLMEELSQAAQGELEVAGVLLVRVLEASDGSRRLLGRAVRWVPEHEYIKQETYGLVIPSTGYVAALAHAEKDGDTAIWFHTHPGWNGTPIPSRHDHEVDRQIADLFRIRTGSSFYGTLIVSPRPEGCVFTGTLQHETDPAEPIERLWVVGDRWKLVSSLDSDTETMPAIFDRNIRAFGPAMQQALSDLRVAIVGCGGTGSSVAEQLVRLGVRKFTLIDGDTVSESNVTRLYGSTLDDVGKPKVEVVGSHLRRIAPDAHCTTIDSMITLLPAAFSLTSADLIFGCTDDNAGRLVLSRLSSYLLTPVLDVGVLLSSVEDGTLSDINGRITVLSPGSACLVCRDRIDLQRASAELMDPEERHRLQDEGYAPALGAIEPAVVAFTTAVAAAAVAEMIERLVGYGPVPRPSEVLLRFHEREVSTNSRPSRDRHYCHMDSNKWGWGAGSPFLEQTWPDV</sequence>
<protein>
    <submittedName>
        <fullName evidence="2">ThiF family adenylyltransferase</fullName>
    </submittedName>
</protein>
<dbReference type="InterPro" id="IPR000594">
    <property type="entry name" value="ThiF_NAD_FAD-bd"/>
</dbReference>
<accession>A0ABW1ECH4</accession>
<gene>
    <name evidence="2" type="ORF">ACFPT7_05725</name>
</gene>
<name>A0ABW1ECH4_9BACT</name>
<comment type="caution">
    <text evidence="2">The sequence shown here is derived from an EMBL/GenBank/DDBJ whole genome shotgun (WGS) entry which is preliminary data.</text>
</comment>
<organism evidence="2 3">
    <name type="scientific">Acidicapsa dinghuensis</name>
    <dbReference type="NCBI Taxonomy" id="2218256"/>
    <lineage>
        <taxon>Bacteria</taxon>
        <taxon>Pseudomonadati</taxon>
        <taxon>Acidobacteriota</taxon>
        <taxon>Terriglobia</taxon>
        <taxon>Terriglobales</taxon>
        <taxon>Acidobacteriaceae</taxon>
        <taxon>Acidicapsa</taxon>
    </lineage>
</organism>
<dbReference type="RefSeq" id="WP_263337408.1">
    <property type="nucleotide sequence ID" value="NZ_JAGSYH010000004.1"/>
</dbReference>
<dbReference type="InterPro" id="IPR045886">
    <property type="entry name" value="ThiF/MoeB/HesA"/>
</dbReference>
<dbReference type="PANTHER" id="PTHR43267:SF1">
    <property type="entry name" value="TRNA THREONYLCARBAMOYLADENOSINE DEHYDRATASE"/>
    <property type="match status" value="1"/>
</dbReference>
<evidence type="ECO:0000313" key="2">
    <source>
        <dbReference type="EMBL" id="MFC5861783.1"/>
    </source>
</evidence>
<dbReference type="InterPro" id="IPR035985">
    <property type="entry name" value="Ubiquitin-activating_enz"/>
</dbReference>
<dbReference type="CDD" id="cd01483">
    <property type="entry name" value="E1_enzyme_family"/>
    <property type="match status" value="1"/>
</dbReference>
<feature type="domain" description="THIF-type NAD/FAD binding fold" evidence="1">
    <location>
        <begin position="179"/>
        <end position="429"/>
    </location>
</feature>